<dbReference type="Proteomes" id="UP000295468">
    <property type="component" value="Unassembled WGS sequence"/>
</dbReference>
<accession>A0A4R6TJ85</accession>
<evidence type="ECO:0008006" key="3">
    <source>
        <dbReference type="Google" id="ProtNLM"/>
    </source>
</evidence>
<dbReference type="EMBL" id="SNYI01000003">
    <property type="protein sequence ID" value="TDQ29296.1"/>
    <property type="molecule type" value="Genomic_DNA"/>
</dbReference>
<evidence type="ECO:0000313" key="1">
    <source>
        <dbReference type="EMBL" id="TDQ29296.1"/>
    </source>
</evidence>
<evidence type="ECO:0000313" key="2">
    <source>
        <dbReference type="Proteomes" id="UP000295468"/>
    </source>
</evidence>
<organism evidence="1 2">
    <name type="scientific">Zeaxanthinibacter enoshimensis</name>
    <dbReference type="NCBI Taxonomy" id="392009"/>
    <lineage>
        <taxon>Bacteria</taxon>
        <taxon>Pseudomonadati</taxon>
        <taxon>Bacteroidota</taxon>
        <taxon>Flavobacteriia</taxon>
        <taxon>Flavobacteriales</taxon>
        <taxon>Flavobacteriaceae</taxon>
        <taxon>Zeaxanthinibacter</taxon>
    </lineage>
</organism>
<dbReference type="AlphaFoldDB" id="A0A4R6TJ85"/>
<protein>
    <recommendedName>
        <fullName evidence="3">Lipoprotein</fullName>
    </recommendedName>
</protein>
<proteinExistence type="predicted"/>
<keyword evidence="2" id="KW-1185">Reference proteome</keyword>
<dbReference type="RefSeq" id="WP_133644873.1">
    <property type="nucleotide sequence ID" value="NZ_SNYI01000003.1"/>
</dbReference>
<dbReference type="PROSITE" id="PS51257">
    <property type="entry name" value="PROKAR_LIPOPROTEIN"/>
    <property type="match status" value="1"/>
</dbReference>
<dbReference type="OrthoDB" id="1417969at2"/>
<name>A0A4R6TJ85_9FLAO</name>
<reference evidence="1 2" key="1">
    <citation type="submission" date="2019-03" db="EMBL/GenBank/DDBJ databases">
        <title>Genomic Encyclopedia of Archaeal and Bacterial Type Strains, Phase II (KMG-II): from individual species to whole genera.</title>
        <authorList>
            <person name="Goeker M."/>
        </authorList>
    </citation>
    <scope>NUCLEOTIDE SEQUENCE [LARGE SCALE GENOMIC DNA]</scope>
    <source>
        <strain evidence="1 2">DSM 18435</strain>
    </source>
</reference>
<sequence>MRRFLTLLSAVLITACSDGDLQIETIDFDDTPVQFCDSQTTTDSNFFFKISGDQALILVLQDGVLANEVSDGTIVSTVPGQSRLIYRIFTDDVSKTYFCDELPPAEPSVLEEVEAAAGEILVTTLQSESDSTVFEHNIVLSNISLVNDKGERITDLRINNFGTITTSE</sequence>
<comment type="caution">
    <text evidence="1">The sequence shown here is derived from an EMBL/GenBank/DDBJ whole genome shotgun (WGS) entry which is preliminary data.</text>
</comment>
<gene>
    <name evidence="1" type="ORF">CLV82_2751</name>
</gene>